<dbReference type="EMBL" id="CP033930">
    <property type="protein sequence ID" value="AZB20325.1"/>
    <property type="molecule type" value="Genomic_DNA"/>
</dbReference>
<dbReference type="Gene3D" id="2.60.120.1130">
    <property type="match status" value="1"/>
</dbReference>
<organism evidence="3 4">
    <name type="scientific">Chryseobacterium indologenes</name>
    <name type="common">Flavobacterium indologenes</name>
    <dbReference type="NCBI Taxonomy" id="253"/>
    <lineage>
        <taxon>Bacteria</taxon>
        <taxon>Pseudomonadati</taxon>
        <taxon>Bacteroidota</taxon>
        <taxon>Flavobacteriia</taxon>
        <taxon>Flavobacteriales</taxon>
        <taxon>Weeksellaceae</taxon>
        <taxon>Chryseobacterium group</taxon>
        <taxon>Chryseobacterium</taxon>
    </lineage>
</organism>
<dbReference type="InterPro" id="IPR024618">
    <property type="entry name" value="DUF3857"/>
</dbReference>
<protein>
    <submittedName>
        <fullName evidence="3">DUF3857 domain-containing protein</fullName>
    </submittedName>
</protein>
<dbReference type="RefSeq" id="WP_123861924.1">
    <property type="nucleotide sequence ID" value="NZ_CP033930.1"/>
</dbReference>
<dbReference type="Gene3D" id="2.60.40.3140">
    <property type="match status" value="1"/>
</dbReference>
<dbReference type="InterPro" id="IPR038765">
    <property type="entry name" value="Papain-like_cys_pep_sf"/>
</dbReference>
<gene>
    <name evidence="3" type="ORF">EG352_22505</name>
</gene>
<evidence type="ECO:0000313" key="4">
    <source>
        <dbReference type="Proteomes" id="UP000269015"/>
    </source>
</evidence>
<dbReference type="AlphaFoldDB" id="A0AAD0YXM2"/>
<name>A0AAD0YXM2_CHRID</name>
<feature type="domain" description="DUF3857" evidence="2">
    <location>
        <begin position="65"/>
        <end position="227"/>
    </location>
</feature>
<evidence type="ECO:0000313" key="3">
    <source>
        <dbReference type="EMBL" id="AZB20325.1"/>
    </source>
</evidence>
<evidence type="ECO:0000259" key="2">
    <source>
        <dbReference type="Pfam" id="PF12969"/>
    </source>
</evidence>
<dbReference type="Pfam" id="PF01841">
    <property type="entry name" value="Transglut_core"/>
    <property type="match status" value="1"/>
</dbReference>
<dbReference type="Gene3D" id="3.10.620.30">
    <property type="match status" value="1"/>
</dbReference>
<evidence type="ECO:0000259" key="1">
    <source>
        <dbReference type="Pfam" id="PF01841"/>
    </source>
</evidence>
<accession>A0AAD0YXM2</accession>
<dbReference type="Pfam" id="PF12969">
    <property type="entry name" value="DUF3857"/>
    <property type="match status" value="1"/>
</dbReference>
<feature type="domain" description="Transglutaminase-like" evidence="1">
    <location>
        <begin position="301"/>
        <end position="361"/>
    </location>
</feature>
<dbReference type="InterPro" id="IPR002931">
    <property type="entry name" value="Transglutaminase-like"/>
</dbReference>
<dbReference type="SUPFAM" id="SSF54001">
    <property type="entry name" value="Cysteine proteinases"/>
    <property type="match status" value="1"/>
</dbReference>
<proteinExistence type="predicted"/>
<reference evidence="3 4" key="1">
    <citation type="submission" date="2018-11" db="EMBL/GenBank/DDBJ databases">
        <title>Proposal to divide the Flavobacteriaceae and reorganize its genera based on Amino Acid Identity values calculated from whole genome sequences.</title>
        <authorList>
            <person name="Nicholson A.C."/>
            <person name="Gulvik C.A."/>
            <person name="Whitney A.M."/>
            <person name="Humrighouse B.W."/>
            <person name="Bell M."/>
            <person name="Holmes B."/>
            <person name="Steigerwalt A.G."/>
            <person name="Villarma A."/>
            <person name="Sheth M."/>
            <person name="Batra D."/>
            <person name="Pryor J."/>
            <person name="Bernardet J.-F."/>
            <person name="Hugo C."/>
            <person name="Kampfer P."/>
            <person name="Newman J."/>
            <person name="McQuiston J.R."/>
        </authorList>
    </citation>
    <scope>NUCLEOTIDE SEQUENCE [LARGE SCALE GENOMIC DNA]</scope>
    <source>
        <strain evidence="3 4">H5559</strain>
    </source>
</reference>
<dbReference type="Proteomes" id="UP000269015">
    <property type="component" value="Chromosome"/>
</dbReference>
<sequence length="644" mass="74798">MKFKNVALNVLLITSSNLMWSQTHKFLSFPIFNETDVKKTSSLIEKDAPAEILYNIVRFNILPKQSLEKEYYSKIKIYDKNKAEEWLNLEIPMQTGERLLEFEATVYNLAGDKVEKVTVDKKDQLKENFIKGLKFYKIAFPNILNGSVIEYRYKVGDANFFNLSHVLEHNIPVVYQEFNLEYPETLAYTFNNPGNMLVPKYNISITENRSNLLYNIYRFGYENVKPVKNELFVKDLSRHKAKLKAQLAYLLTRYRSREYTYDKSKDWNNVAELLSEDDKFGGFLKSDVKGILPEEIKNYYEANERANKVFNFVKTNYKWNKQSSIIPSQNIKQLLKSKTGNSADLNLFLVMLLRNSGIEANPFLISTVDNGIFNIASIDLNSMNYALASAKINGKINLYDATSYNAKANLMRQRNWNDFGILFEKNKGTEMTFVNNNISEKKYFIQATLNPEDLEVTGNFVQEESGMYALETYEDFDFNNDKYNQSFNNKFGINSVDVGSKLLDNSNFETKLKFSSSNLLDKVGEKLIINPVLFLKNDVEIFNQVEARKYPIDFISGFVKEKRIEINIPENYKIADFPKNKKIKTDDKEIGYSYIIEEKNGKVILTTKVEVQRATYPKEFYPAFKQIWKVISDCENQVISLSKK</sequence>